<comment type="caution">
    <text evidence="3">The sequence shown here is derived from an EMBL/GenBank/DDBJ whole genome shotgun (WGS) entry which is preliminary data.</text>
</comment>
<reference evidence="3 4" key="1">
    <citation type="submission" date="2020-07" db="EMBL/GenBank/DDBJ databases">
        <title>Sequencing the genomes of 1000 actinobacteria strains.</title>
        <authorList>
            <person name="Klenk H.-P."/>
        </authorList>
    </citation>
    <scope>NUCLEOTIDE SEQUENCE [LARGE SCALE GENOMIC DNA]</scope>
    <source>
        <strain evidence="3 4">DSM 22185</strain>
    </source>
</reference>
<dbReference type="InterPro" id="IPR038404">
    <property type="entry name" value="TRAP_DctP_sf"/>
</dbReference>
<dbReference type="PANTHER" id="PTHR33376">
    <property type="match status" value="1"/>
</dbReference>
<organism evidence="3 4">
    <name type="scientific">Microbacterium pseudoresistens</name>
    <dbReference type="NCBI Taxonomy" id="640634"/>
    <lineage>
        <taxon>Bacteria</taxon>
        <taxon>Bacillati</taxon>
        <taxon>Actinomycetota</taxon>
        <taxon>Actinomycetes</taxon>
        <taxon>Micrococcales</taxon>
        <taxon>Microbacteriaceae</taxon>
        <taxon>Microbacterium</taxon>
    </lineage>
</organism>
<dbReference type="InterPro" id="IPR018389">
    <property type="entry name" value="DctP_fam"/>
</dbReference>
<dbReference type="Proteomes" id="UP000552045">
    <property type="component" value="Unassembled WGS sequence"/>
</dbReference>
<feature type="chain" id="PRO_5031072999" evidence="2">
    <location>
        <begin position="30"/>
        <end position="360"/>
    </location>
</feature>
<evidence type="ECO:0000256" key="2">
    <source>
        <dbReference type="SAM" id="SignalP"/>
    </source>
</evidence>
<evidence type="ECO:0000313" key="4">
    <source>
        <dbReference type="Proteomes" id="UP000552045"/>
    </source>
</evidence>
<dbReference type="AlphaFoldDB" id="A0A7Y9JMR1"/>
<keyword evidence="4" id="KW-1185">Reference proteome</keyword>
<dbReference type="GO" id="GO:0055085">
    <property type="term" value="P:transmembrane transport"/>
    <property type="evidence" value="ECO:0007669"/>
    <property type="project" value="InterPro"/>
</dbReference>
<accession>A0A7Y9JMR1</accession>
<name>A0A7Y9JMR1_9MICO</name>
<dbReference type="PANTHER" id="PTHR33376:SF15">
    <property type="entry name" value="BLL6794 PROTEIN"/>
    <property type="match status" value="1"/>
</dbReference>
<dbReference type="NCBIfam" id="NF037995">
    <property type="entry name" value="TRAP_S1"/>
    <property type="match status" value="1"/>
</dbReference>
<protein>
    <submittedName>
        <fullName evidence="3">TRAP-type C4-dicarboxylate transport system substrate-binding protein</fullName>
    </submittedName>
</protein>
<evidence type="ECO:0000256" key="1">
    <source>
        <dbReference type="ARBA" id="ARBA00022729"/>
    </source>
</evidence>
<dbReference type="EMBL" id="JACCBH010000001">
    <property type="protein sequence ID" value="NYD54610.1"/>
    <property type="molecule type" value="Genomic_DNA"/>
</dbReference>
<evidence type="ECO:0000313" key="3">
    <source>
        <dbReference type="EMBL" id="NYD54610.1"/>
    </source>
</evidence>
<proteinExistence type="predicted"/>
<keyword evidence="1 2" id="KW-0732">Signal</keyword>
<sequence>MKRTSITPLRRIAVVTGLVTAMFGLSACADSAGGDADGEITSITLRLADGYAASHYYSVAGAQFFIDKVAELTDGAVTIEYYPGGQLGKPTDMIDVLDEGVADIAFTAPGYLPSQMPLSGAFSLPRVLPDGDVGTLAYAEVIGDSGSVVYQRDYADNGLVPLFAGIAADYQVMSATSGLETPEALHGLSARSAGGTIDLIVKALGAEPVPITTGDIYGALEGGMVDANFQGPPGAVGGSLHEVVKAITTNGNFTAFVSAWTMKQDAFDALPVDVQSALREAGAATSQNLAAVANGETAKAMAAFEEAGVTLVTYSDAQLEELDSELSVVTEQWLAGLDAGLAGEDAVAEMKDAVAAAAES</sequence>
<dbReference type="Gene3D" id="3.40.190.170">
    <property type="entry name" value="Bacterial extracellular solute-binding protein, family 7"/>
    <property type="match status" value="1"/>
</dbReference>
<dbReference type="Pfam" id="PF03480">
    <property type="entry name" value="DctP"/>
    <property type="match status" value="1"/>
</dbReference>
<feature type="signal peptide" evidence="2">
    <location>
        <begin position="1"/>
        <end position="29"/>
    </location>
</feature>
<gene>
    <name evidence="3" type="ORF">BKA02_001665</name>
</gene>
<dbReference type="PROSITE" id="PS51257">
    <property type="entry name" value="PROKAR_LIPOPROTEIN"/>
    <property type="match status" value="1"/>
</dbReference>
<dbReference type="RefSeq" id="WP_179433056.1">
    <property type="nucleotide sequence ID" value="NZ_BAABLC010000001.1"/>
</dbReference>